<feature type="transmembrane region" description="Helical" evidence="8">
    <location>
        <begin position="263"/>
        <end position="284"/>
    </location>
</feature>
<dbReference type="PANTHER" id="PTHR23517:SF15">
    <property type="entry name" value="PROTON-DEPENDENT OLIGOPEPTIDE FAMILY TRANSPORT PROTEIN"/>
    <property type="match status" value="1"/>
</dbReference>
<accession>A0A1S6Q379</accession>
<dbReference type="EMBL" id="KX371892">
    <property type="protein sequence ID" value="AQV08235.1"/>
    <property type="molecule type" value="Genomic_DNA"/>
</dbReference>
<dbReference type="InterPro" id="IPR036259">
    <property type="entry name" value="MFS_trans_sf"/>
</dbReference>
<feature type="transmembrane region" description="Helical" evidence="8">
    <location>
        <begin position="325"/>
        <end position="344"/>
    </location>
</feature>
<keyword evidence="4 8" id="KW-0812">Transmembrane</keyword>
<dbReference type="GO" id="GO:1904680">
    <property type="term" value="F:peptide transmembrane transporter activity"/>
    <property type="evidence" value="ECO:0007669"/>
    <property type="project" value="InterPro"/>
</dbReference>
<feature type="transmembrane region" description="Helical" evidence="8">
    <location>
        <begin position="142"/>
        <end position="162"/>
    </location>
</feature>
<dbReference type="GO" id="GO:0006857">
    <property type="term" value="P:oligopeptide transport"/>
    <property type="evidence" value="ECO:0007669"/>
    <property type="project" value="InterPro"/>
</dbReference>
<dbReference type="NCBIfam" id="TIGR00924">
    <property type="entry name" value="yjdL_sub1_fam"/>
    <property type="match status" value="1"/>
</dbReference>
<dbReference type="AlphaFoldDB" id="A0A1S6Q379"/>
<organism evidence="10">
    <name type="scientific">Rhizobium sp. TH</name>
    <dbReference type="NCBI Taxonomy" id="1572318"/>
    <lineage>
        <taxon>Bacteria</taxon>
        <taxon>Pseudomonadati</taxon>
        <taxon>Pseudomonadota</taxon>
        <taxon>Alphaproteobacteria</taxon>
        <taxon>Hyphomicrobiales</taxon>
        <taxon>Rhizobiaceae</taxon>
        <taxon>Rhizobium/Agrobacterium group</taxon>
        <taxon>Rhizobium</taxon>
    </lineage>
</organism>
<dbReference type="SUPFAM" id="SSF103473">
    <property type="entry name" value="MFS general substrate transporter"/>
    <property type="match status" value="1"/>
</dbReference>
<evidence type="ECO:0000256" key="4">
    <source>
        <dbReference type="ARBA" id="ARBA00022692"/>
    </source>
</evidence>
<feature type="transmembrane region" description="Helical" evidence="8">
    <location>
        <begin position="216"/>
        <end position="234"/>
    </location>
</feature>
<evidence type="ECO:0000256" key="8">
    <source>
        <dbReference type="SAM" id="Phobius"/>
    </source>
</evidence>
<dbReference type="InterPro" id="IPR020846">
    <property type="entry name" value="MFS_dom"/>
</dbReference>
<dbReference type="Gene3D" id="1.20.1250.20">
    <property type="entry name" value="MFS general substrate transporter like domains"/>
    <property type="match status" value="2"/>
</dbReference>
<feature type="transmembrane region" description="Helical" evidence="8">
    <location>
        <begin position="80"/>
        <end position="101"/>
    </location>
</feature>
<dbReference type="PROSITE" id="PS50850">
    <property type="entry name" value="MFS"/>
    <property type="match status" value="1"/>
</dbReference>
<evidence type="ECO:0000256" key="6">
    <source>
        <dbReference type="ARBA" id="ARBA00022989"/>
    </source>
</evidence>
<dbReference type="PANTHER" id="PTHR23517">
    <property type="entry name" value="RESISTANCE PROTEIN MDTM, PUTATIVE-RELATED-RELATED"/>
    <property type="match status" value="1"/>
</dbReference>
<feature type="transmembrane region" description="Helical" evidence="8">
    <location>
        <begin position="351"/>
        <end position="371"/>
    </location>
</feature>
<evidence type="ECO:0000256" key="2">
    <source>
        <dbReference type="ARBA" id="ARBA00022448"/>
    </source>
</evidence>
<gene>
    <name evidence="10" type="primary">mlrD</name>
</gene>
<dbReference type="InterPro" id="IPR000109">
    <property type="entry name" value="POT_fam"/>
</dbReference>
<comment type="subcellular location">
    <subcellularLocation>
        <location evidence="1">Cell membrane</location>
        <topology evidence="1">Multi-pass membrane protein</topology>
    </subcellularLocation>
</comment>
<evidence type="ECO:0000259" key="9">
    <source>
        <dbReference type="PROSITE" id="PS50850"/>
    </source>
</evidence>
<feature type="transmembrane region" description="Helical" evidence="8">
    <location>
        <begin position="168"/>
        <end position="187"/>
    </location>
</feature>
<evidence type="ECO:0000313" key="10">
    <source>
        <dbReference type="EMBL" id="AQV08235.1"/>
    </source>
</evidence>
<reference evidence="10" key="1">
    <citation type="submission" date="2016-06" db="EMBL/GenBank/DDBJ databases">
        <title>Biodegradation mechanism of microcystin-LR by a novel isolate of Rhizobium sp. TH and the evolutionary origin of the mlrA gene.</title>
        <authorList>
            <person name="Zhu X."/>
            <person name="Shen Y."/>
            <person name="Chen X."/>
            <person name="Hu Y.O.O."/>
            <person name="Xiang H."/>
            <person name="Tao J."/>
            <person name="Ling Y."/>
        </authorList>
    </citation>
    <scope>NUCLEOTIDE SEQUENCE</scope>
    <source>
        <strain evidence="10">TH</strain>
    </source>
</reference>
<evidence type="ECO:0000256" key="1">
    <source>
        <dbReference type="ARBA" id="ARBA00004651"/>
    </source>
</evidence>
<feature type="transmembrane region" description="Helical" evidence="8">
    <location>
        <begin position="52"/>
        <end position="73"/>
    </location>
</feature>
<keyword evidence="5" id="KW-0571">Peptide transport</keyword>
<keyword evidence="2" id="KW-0813">Transport</keyword>
<keyword evidence="6 8" id="KW-1133">Transmembrane helix</keyword>
<dbReference type="PROSITE" id="PS01022">
    <property type="entry name" value="PTR2_1"/>
    <property type="match status" value="1"/>
</dbReference>
<feature type="transmembrane region" description="Helical" evidence="8">
    <location>
        <begin position="391"/>
        <end position="412"/>
    </location>
</feature>
<keyword evidence="5" id="KW-0653">Protein transport</keyword>
<feature type="domain" description="Major facilitator superfamily (MFS) profile" evidence="9">
    <location>
        <begin position="14"/>
        <end position="417"/>
    </location>
</feature>
<name>A0A1S6Q379_9HYPH</name>
<dbReference type="Pfam" id="PF00854">
    <property type="entry name" value="PTR2"/>
    <property type="match status" value="2"/>
</dbReference>
<proteinExistence type="predicted"/>
<protein>
    <submittedName>
        <fullName evidence="10">MlrD</fullName>
    </submittedName>
</protein>
<feature type="transmembrane region" description="Helical" evidence="8">
    <location>
        <begin position="296"/>
        <end position="319"/>
    </location>
</feature>
<dbReference type="InterPro" id="IPR018456">
    <property type="entry name" value="PTR2_symporter_CS"/>
</dbReference>
<keyword evidence="7 8" id="KW-0472">Membrane</keyword>
<dbReference type="CDD" id="cd17346">
    <property type="entry name" value="MFS_DtpA_like"/>
    <property type="match status" value="1"/>
</dbReference>
<keyword evidence="3" id="KW-1003">Cell membrane</keyword>
<dbReference type="InterPro" id="IPR050171">
    <property type="entry name" value="MFS_Transporters"/>
</dbReference>
<sequence>MSRWLPKTFRDHPAVLLLAATEMWEAFSYVGLRTVLVYYLTQDLGYSTEDASLIYGTFLGVAYVTPILGGWIADRFIGRSAAIVGGALLKMAGYIGLLFGANVTVCLAAIVIGNGLFLPTLPATLGALFSPNDPDRQRSFSFYYLAVSAGALLAPLICGTLGENFGWRYSFLASATGLAAAIVIFLAGRHLLPPDRAAAASQPIYEAPIGATGRSVIPLLACVLMAVIILRVAYEQLGNTVALFAASQVDRSLDGDITIPYTWFQSLNPLGVILFTPLLVWGWRKSASRGGPQDDYFRMAIGSSIMAAAFVGLALVIQLGQPGQIPWPVLAAFFLMVTFGELWVLPVGLSLFARLAPAGRGAITIAFWYSARAAGNFLAGLMGRAEPALGYGNFFLLCAAFPLLAAAIFVAISRRPRRIMEATGT</sequence>
<evidence type="ECO:0000256" key="5">
    <source>
        <dbReference type="ARBA" id="ARBA00022856"/>
    </source>
</evidence>
<evidence type="ECO:0000256" key="7">
    <source>
        <dbReference type="ARBA" id="ARBA00023136"/>
    </source>
</evidence>
<dbReference type="GO" id="GO:0005886">
    <property type="term" value="C:plasma membrane"/>
    <property type="evidence" value="ECO:0007669"/>
    <property type="project" value="UniProtKB-SubCell"/>
</dbReference>
<feature type="transmembrane region" description="Helical" evidence="8">
    <location>
        <begin position="107"/>
        <end position="130"/>
    </location>
</feature>
<dbReference type="InterPro" id="IPR005279">
    <property type="entry name" value="Dipep/tripep_permease"/>
</dbReference>
<evidence type="ECO:0000256" key="3">
    <source>
        <dbReference type="ARBA" id="ARBA00022475"/>
    </source>
</evidence>